<dbReference type="InterPro" id="IPR050268">
    <property type="entry name" value="NADH-dep_flavin_reductase"/>
</dbReference>
<dbReference type="InterPro" id="IPR002563">
    <property type="entry name" value="Flavin_Rdtase-like_dom"/>
</dbReference>
<accession>A0A426Q209</accession>
<evidence type="ECO:0000256" key="1">
    <source>
        <dbReference type="ARBA" id="ARBA00008898"/>
    </source>
</evidence>
<sequence>MAHLSELFRTAFRHHPTGVALITARVGGEPVGITASSVASLAVDPLAVSFSLTKREGSAGAIYDAESYLIHFLGEDHADVAYQFSRSGGRRFTPDQPWETVETGEPMLTDALTVMRAVPEDRISVGQSTLIAARVTDILRAPQDDTGCAAAADRQEPAPLMFRAHKFYRFPVDQPPL</sequence>
<evidence type="ECO:0000313" key="4">
    <source>
        <dbReference type="EMBL" id="RRQ01462.1"/>
    </source>
</evidence>
<comment type="similarity">
    <text evidence="1">Belongs to the non-flavoprotein flavin reductase family.</text>
</comment>
<reference evidence="4 5" key="1">
    <citation type="submission" date="2018-01" db="EMBL/GenBank/DDBJ databases">
        <title>Twenty Corynebacterium bovis Genomes.</title>
        <authorList>
            <person name="Gulvik C.A."/>
        </authorList>
    </citation>
    <scope>NUCLEOTIDE SEQUENCE [LARGE SCALE GENOMIC DNA]</scope>
    <source>
        <strain evidence="4 5">16-2004</strain>
    </source>
</reference>
<name>A0A426Q209_9CORY</name>
<dbReference type="Proteomes" id="UP000278422">
    <property type="component" value="Unassembled WGS sequence"/>
</dbReference>
<feature type="domain" description="Flavin reductase like" evidence="3">
    <location>
        <begin position="12"/>
        <end position="151"/>
    </location>
</feature>
<dbReference type="GO" id="GO:0042602">
    <property type="term" value="F:riboflavin reductase (NADPH) activity"/>
    <property type="evidence" value="ECO:0007669"/>
    <property type="project" value="TreeGrafter"/>
</dbReference>
<comment type="caution">
    <text evidence="4">The sequence shown here is derived from an EMBL/GenBank/DDBJ whole genome shotgun (WGS) entry which is preliminary data.</text>
</comment>
<gene>
    <name evidence="4" type="ORF">CXF42_10905</name>
</gene>
<dbReference type="PANTHER" id="PTHR30466:SF1">
    <property type="entry name" value="FMN REDUCTASE (NADH) RUTF"/>
    <property type="match status" value="1"/>
</dbReference>
<dbReference type="PANTHER" id="PTHR30466">
    <property type="entry name" value="FLAVIN REDUCTASE"/>
    <property type="match status" value="1"/>
</dbReference>
<dbReference type="EMBL" id="PQNQ01000064">
    <property type="protein sequence ID" value="RRQ01462.1"/>
    <property type="molecule type" value="Genomic_DNA"/>
</dbReference>
<protein>
    <submittedName>
        <fullName evidence="4">Flavin reductase</fullName>
    </submittedName>
</protein>
<dbReference type="GO" id="GO:0010181">
    <property type="term" value="F:FMN binding"/>
    <property type="evidence" value="ECO:0007669"/>
    <property type="project" value="InterPro"/>
</dbReference>
<keyword evidence="2" id="KW-0560">Oxidoreductase</keyword>
<dbReference type="InterPro" id="IPR012349">
    <property type="entry name" value="Split_barrel_FMN-bd"/>
</dbReference>
<proteinExistence type="inferred from homology"/>
<dbReference type="Gene3D" id="2.30.110.10">
    <property type="entry name" value="Electron Transport, Fmn-binding Protein, Chain A"/>
    <property type="match status" value="1"/>
</dbReference>
<dbReference type="SMART" id="SM00903">
    <property type="entry name" value="Flavin_Reduct"/>
    <property type="match status" value="1"/>
</dbReference>
<dbReference type="Pfam" id="PF01613">
    <property type="entry name" value="Flavin_Reduct"/>
    <property type="match status" value="1"/>
</dbReference>
<dbReference type="RefSeq" id="WP_125174674.1">
    <property type="nucleotide sequence ID" value="NZ_JBHYBM010000058.1"/>
</dbReference>
<evidence type="ECO:0000259" key="3">
    <source>
        <dbReference type="SMART" id="SM00903"/>
    </source>
</evidence>
<keyword evidence="5" id="KW-1185">Reference proteome</keyword>
<evidence type="ECO:0000313" key="5">
    <source>
        <dbReference type="Proteomes" id="UP000278422"/>
    </source>
</evidence>
<evidence type="ECO:0000256" key="2">
    <source>
        <dbReference type="ARBA" id="ARBA00023002"/>
    </source>
</evidence>
<dbReference type="SUPFAM" id="SSF50475">
    <property type="entry name" value="FMN-binding split barrel"/>
    <property type="match status" value="1"/>
</dbReference>
<dbReference type="AlphaFoldDB" id="A0A426Q209"/>
<organism evidence="4 5">
    <name type="scientific">Corynebacterium bovis</name>
    <dbReference type="NCBI Taxonomy" id="36808"/>
    <lineage>
        <taxon>Bacteria</taxon>
        <taxon>Bacillati</taxon>
        <taxon>Actinomycetota</taxon>
        <taxon>Actinomycetes</taxon>
        <taxon>Mycobacteriales</taxon>
        <taxon>Corynebacteriaceae</taxon>
        <taxon>Corynebacterium</taxon>
    </lineage>
</organism>